<dbReference type="Proteomes" id="UP000604475">
    <property type="component" value="Unassembled WGS sequence"/>
</dbReference>
<gene>
    <name evidence="6" type="ORF">I7412_27245</name>
</gene>
<dbReference type="Pfam" id="PF03466">
    <property type="entry name" value="LysR_substrate"/>
    <property type="match status" value="1"/>
</dbReference>
<evidence type="ECO:0000256" key="1">
    <source>
        <dbReference type="ARBA" id="ARBA00009437"/>
    </source>
</evidence>
<keyword evidence="2" id="KW-0805">Transcription regulation</keyword>
<dbReference type="PANTHER" id="PTHR30346:SF0">
    <property type="entry name" value="HCA OPERON TRANSCRIPTIONAL ACTIVATOR HCAR"/>
    <property type="match status" value="1"/>
</dbReference>
<proteinExistence type="inferred from homology"/>
<keyword evidence="7" id="KW-1185">Reference proteome</keyword>
<comment type="similarity">
    <text evidence="1">Belongs to the LysR transcriptional regulatory family.</text>
</comment>
<dbReference type="EMBL" id="JAEACQ010000254">
    <property type="protein sequence ID" value="MBL7630790.1"/>
    <property type="molecule type" value="Genomic_DNA"/>
</dbReference>
<sequence length="310" mass="33720">MVMDVHVRDLRYFVAVAEEQSFTRAASQRLFISQPALSKQIRQLERSLRTTLFERKGRTLRLTPAGEALLPHARRLAQDWEAALLAVSEASAQAGAMVRVGFQTRIGRGLVPAVTARMHQRLPGWKLVFRQVSWADPTVGLAQGEVDVAIAWLPMPDTGALSWRVVAREEIWVAVARGHDLAGLPMVPFADLVDEPFIALPRTAGAQRDFWLGTAARPFPAVIAGEAETAEESFEAVAAGLGITLLSAGNADIYHRDDIVCRPVSGLPPSELAVVWRTGDNRQFIDVFADVCCACSHPMAPASPASEPKA</sequence>
<evidence type="ECO:0000256" key="3">
    <source>
        <dbReference type="ARBA" id="ARBA00023125"/>
    </source>
</evidence>
<accession>A0A937RKX0</accession>
<dbReference type="CDD" id="cd08414">
    <property type="entry name" value="PBP2_LTTR_aromatics_like"/>
    <property type="match status" value="1"/>
</dbReference>
<evidence type="ECO:0000313" key="6">
    <source>
        <dbReference type="EMBL" id="MBL7630790.1"/>
    </source>
</evidence>
<evidence type="ECO:0000256" key="2">
    <source>
        <dbReference type="ARBA" id="ARBA00023015"/>
    </source>
</evidence>
<keyword evidence="3" id="KW-0238">DNA-binding</keyword>
<dbReference type="SUPFAM" id="SSF53850">
    <property type="entry name" value="Periplasmic binding protein-like II"/>
    <property type="match status" value="1"/>
</dbReference>
<dbReference type="InterPro" id="IPR036388">
    <property type="entry name" value="WH-like_DNA-bd_sf"/>
</dbReference>
<dbReference type="InterPro" id="IPR000847">
    <property type="entry name" value="LysR_HTH_N"/>
</dbReference>
<organism evidence="6 7">
    <name type="scientific">Frankia nepalensis</name>
    <dbReference type="NCBI Taxonomy" id="1836974"/>
    <lineage>
        <taxon>Bacteria</taxon>
        <taxon>Bacillati</taxon>
        <taxon>Actinomycetota</taxon>
        <taxon>Actinomycetes</taxon>
        <taxon>Frankiales</taxon>
        <taxon>Frankiaceae</taxon>
        <taxon>Frankia</taxon>
    </lineage>
</organism>
<evidence type="ECO:0000256" key="4">
    <source>
        <dbReference type="ARBA" id="ARBA00023163"/>
    </source>
</evidence>
<reference evidence="6" key="1">
    <citation type="submission" date="2020-12" db="EMBL/GenBank/DDBJ databases">
        <title>Genomic characterization of non-nitrogen-fixing Frankia strains.</title>
        <authorList>
            <person name="Carlos-Shanley C."/>
            <person name="Guerra T."/>
            <person name="Hahn D."/>
        </authorList>
    </citation>
    <scope>NUCLEOTIDE SEQUENCE</scope>
    <source>
        <strain evidence="6">CN6</strain>
    </source>
</reference>
<dbReference type="PANTHER" id="PTHR30346">
    <property type="entry name" value="TRANSCRIPTIONAL DUAL REGULATOR HCAR-RELATED"/>
    <property type="match status" value="1"/>
</dbReference>
<feature type="domain" description="HTH lysR-type" evidence="5">
    <location>
        <begin position="8"/>
        <end position="63"/>
    </location>
</feature>
<dbReference type="PRINTS" id="PR00039">
    <property type="entry name" value="HTHLYSR"/>
</dbReference>
<dbReference type="InterPro" id="IPR036390">
    <property type="entry name" value="WH_DNA-bd_sf"/>
</dbReference>
<keyword evidence="4" id="KW-0804">Transcription</keyword>
<dbReference type="InterPro" id="IPR005119">
    <property type="entry name" value="LysR_subst-bd"/>
</dbReference>
<dbReference type="SUPFAM" id="SSF46785">
    <property type="entry name" value="Winged helix' DNA-binding domain"/>
    <property type="match status" value="1"/>
</dbReference>
<protein>
    <submittedName>
        <fullName evidence="6">LysR family transcriptional regulator</fullName>
    </submittedName>
</protein>
<evidence type="ECO:0000259" key="5">
    <source>
        <dbReference type="PROSITE" id="PS50931"/>
    </source>
</evidence>
<dbReference type="Pfam" id="PF00126">
    <property type="entry name" value="HTH_1"/>
    <property type="match status" value="1"/>
</dbReference>
<comment type="caution">
    <text evidence="6">The sequence shown here is derived from an EMBL/GenBank/DDBJ whole genome shotgun (WGS) entry which is preliminary data.</text>
</comment>
<name>A0A937RKX0_9ACTN</name>
<dbReference type="GO" id="GO:0032993">
    <property type="term" value="C:protein-DNA complex"/>
    <property type="evidence" value="ECO:0007669"/>
    <property type="project" value="TreeGrafter"/>
</dbReference>
<dbReference type="Gene3D" id="3.40.190.10">
    <property type="entry name" value="Periplasmic binding protein-like II"/>
    <property type="match status" value="2"/>
</dbReference>
<dbReference type="GO" id="GO:0003700">
    <property type="term" value="F:DNA-binding transcription factor activity"/>
    <property type="evidence" value="ECO:0007669"/>
    <property type="project" value="InterPro"/>
</dbReference>
<dbReference type="AlphaFoldDB" id="A0A937RKX0"/>
<dbReference type="GO" id="GO:0003677">
    <property type="term" value="F:DNA binding"/>
    <property type="evidence" value="ECO:0007669"/>
    <property type="project" value="UniProtKB-KW"/>
</dbReference>
<dbReference type="FunFam" id="1.10.10.10:FF:000001">
    <property type="entry name" value="LysR family transcriptional regulator"/>
    <property type="match status" value="1"/>
</dbReference>
<dbReference type="Gene3D" id="1.10.10.10">
    <property type="entry name" value="Winged helix-like DNA-binding domain superfamily/Winged helix DNA-binding domain"/>
    <property type="match status" value="1"/>
</dbReference>
<dbReference type="PROSITE" id="PS50931">
    <property type="entry name" value="HTH_LYSR"/>
    <property type="match status" value="1"/>
</dbReference>
<evidence type="ECO:0000313" key="7">
    <source>
        <dbReference type="Proteomes" id="UP000604475"/>
    </source>
</evidence>